<dbReference type="PANTHER" id="PTHR40132:SF1">
    <property type="entry name" value="PRE-MRNA-SPLICING FACTOR 38B"/>
    <property type="match status" value="1"/>
</dbReference>
<feature type="compositionally biased region" description="Basic residues" evidence="1">
    <location>
        <begin position="170"/>
        <end position="196"/>
    </location>
</feature>
<dbReference type="AlphaFoldDB" id="A0AAN6WVK1"/>
<comment type="caution">
    <text evidence="2">The sequence shown here is derived from an EMBL/GenBank/DDBJ whole genome shotgun (WGS) entry which is preliminary data.</text>
</comment>
<accession>A0AAN6WVK1</accession>
<evidence type="ECO:0000313" key="2">
    <source>
        <dbReference type="EMBL" id="KAK4189168.1"/>
    </source>
</evidence>
<dbReference type="Proteomes" id="UP001302126">
    <property type="component" value="Unassembled WGS sequence"/>
</dbReference>
<keyword evidence="3" id="KW-1185">Reference proteome</keyword>
<proteinExistence type="predicted"/>
<evidence type="ECO:0000256" key="1">
    <source>
        <dbReference type="SAM" id="MobiDB-lite"/>
    </source>
</evidence>
<protein>
    <recommendedName>
        <fullName evidence="4">Pre-mRNA-splicing factor 38B</fullName>
    </recommendedName>
</protein>
<sequence>MASDPLLTDDLVAGLLTKEADEASIKYSSMGLEAFRSTKPANKAKPNTRFLHRIIQETTNHNDALRAKETAEAQARLDGLTEAGEKRRRRLNPTASDLRRRQLGAISSILHGGKRNDGGERMEGQRCNEDASSRTRQHEHRGKEKDGEDADGARSRRSRREEEDEPSPGNHHRRHRRRSDRSRSPAHQKRSSHQHRDRSPLSTDEDRHSHHRSKSHEKKPPKDRDARRRRDGGSSTHERYHRSGDHGSSKAKNSRDSRARHSRPHREEDNDADPLDHLIGPPPPPKSPVRVRGRGAWKGGAAMDQRFLQGCDFASDPQVDTGEGAGTRGDWDEAVELFRERQKWKQQGADRLRAAGFTEEQIRRWEKGGEKDVDHVRWTKRGEQREWDRGKGGGDDAHGQERKRHGGCG</sequence>
<reference evidence="2" key="1">
    <citation type="journal article" date="2023" name="Mol. Phylogenet. Evol.">
        <title>Genome-scale phylogeny and comparative genomics of the fungal order Sordariales.</title>
        <authorList>
            <person name="Hensen N."/>
            <person name="Bonometti L."/>
            <person name="Westerberg I."/>
            <person name="Brannstrom I.O."/>
            <person name="Guillou S."/>
            <person name="Cros-Aarteil S."/>
            <person name="Calhoun S."/>
            <person name="Haridas S."/>
            <person name="Kuo A."/>
            <person name="Mondo S."/>
            <person name="Pangilinan J."/>
            <person name="Riley R."/>
            <person name="LaButti K."/>
            <person name="Andreopoulos B."/>
            <person name="Lipzen A."/>
            <person name="Chen C."/>
            <person name="Yan M."/>
            <person name="Daum C."/>
            <person name="Ng V."/>
            <person name="Clum A."/>
            <person name="Steindorff A."/>
            <person name="Ohm R.A."/>
            <person name="Martin F."/>
            <person name="Silar P."/>
            <person name="Natvig D.O."/>
            <person name="Lalanne C."/>
            <person name="Gautier V."/>
            <person name="Ament-Velasquez S.L."/>
            <person name="Kruys A."/>
            <person name="Hutchinson M.I."/>
            <person name="Powell A.J."/>
            <person name="Barry K."/>
            <person name="Miller A.N."/>
            <person name="Grigoriev I.V."/>
            <person name="Debuchy R."/>
            <person name="Gladieux P."/>
            <person name="Hiltunen Thoren M."/>
            <person name="Johannesson H."/>
        </authorList>
    </citation>
    <scope>NUCLEOTIDE SEQUENCE</scope>
    <source>
        <strain evidence="2">PSN309</strain>
    </source>
</reference>
<evidence type="ECO:0008006" key="4">
    <source>
        <dbReference type="Google" id="ProtNLM"/>
    </source>
</evidence>
<gene>
    <name evidence="2" type="ORF">QBC35DRAFT_151788</name>
</gene>
<feature type="compositionally biased region" description="Basic and acidic residues" evidence="1">
    <location>
        <begin position="114"/>
        <end position="133"/>
    </location>
</feature>
<feature type="region of interest" description="Disordered" evidence="1">
    <location>
        <begin position="72"/>
        <end position="301"/>
    </location>
</feature>
<feature type="region of interest" description="Disordered" evidence="1">
    <location>
        <begin position="375"/>
        <end position="409"/>
    </location>
</feature>
<dbReference type="EMBL" id="MU864378">
    <property type="protein sequence ID" value="KAK4189168.1"/>
    <property type="molecule type" value="Genomic_DNA"/>
</dbReference>
<feature type="compositionally biased region" description="Basic and acidic residues" evidence="1">
    <location>
        <begin position="218"/>
        <end position="259"/>
    </location>
</feature>
<dbReference type="PANTHER" id="PTHR40132">
    <property type="entry name" value="PRE-MRNA-SPLICING FACTOR 38B"/>
    <property type="match status" value="1"/>
</dbReference>
<name>A0AAN6WVK1_9PEZI</name>
<feature type="compositionally biased region" description="Basic and acidic residues" evidence="1">
    <location>
        <begin position="375"/>
        <end position="400"/>
    </location>
</feature>
<organism evidence="2 3">
    <name type="scientific">Podospora australis</name>
    <dbReference type="NCBI Taxonomy" id="1536484"/>
    <lineage>
        <taxon>Eukaryota</taxon>
        <taxon>Fungi</taxon>
        <taxon>Dikarya</taxon>
        <taxon>Ascomycota</taxon>
        <taxon>Pezizomycotina</taxon>
        <taxon>Sordariomycetes</taxon>
        <taxon>Sordariomycetidae</taxon>
        <taxon>Sordariales</taxon>
        <taxon>Podosporaceae</taxon>
        <taxon>Podospora</taxon>
    </lineage>
</organism>
<evidence type="ECO:0000313" key="3">
    <source>
        <dbReference type="Proteomes" id="UP001302126"/>
    </source>
</evidence>
<feature type="compositionally biased region" description="Basic and acidic residues" evidence="1">
    <location>
        <begin position="141"/>
        <end position="154"/>
    </location>
</feature>
<reference evidence="2" key="2">
    <citation type="submission" date="2023-05" db="EMBL/GenBank/DDBJ databases">
        <authorList>
            <consortium name="Lawrence Berkeley National Laboratory"/>
            <person name="Steindorff A."/>
            <person name="Hensen N."/>
            <person name="Bonometti L."/>
            <person name="Westerberg I."/>
            <person name="Brannstrom I.O."/>
            <person name="Guillou S."/>
            <person name="Cros-Aarteil S."/>
            <person name="Calhoun S."/>
            <person name="Haridas S."/>
            <person name="Kuo A."/>
            <person name="Mondo S."/>
            <person name="Pangilinan J."/>
            <person name="Riley R."/>
            <person name="Labutti K."/>
            <person name="Andreopoulos B."/>
            <person name="Lipzen A."/>
            <person name="Chen C."/>
            <person name="Yanf M."/>
            <person name="Daum C."/>
            <person name="Ng V."/>
            <person name="Clum A."/>
            <person name="Ohm R."/>
            <person name="Martin F."/>
            <person name="Silar P."/>
            <person name="Natvig D."/>
            <person name="Lalanne C."/>
            <person name="Gautier V."/>
            <person name="Ament-Velasquez S.L."/>
            <person name="Kruys A."/>
            <person name="Hutchinson M.I."/>
            <person name="Powell A.J."/>
            <person name="Barry K."/>
            <person name="Miller A.N."/>
            <person name="Grigoriev I.V."/>
            <person name="Debuchy R."/>
            <person name="Gladieux P."/>
            <person name="Thoren M.H."/>
            <person name="Johannesson H."/>
        </authorList>
    </citation>
    <scope>NUCLEOTIDE SEQUENCE</scope>
    <source>
        <strain evidence="2">PSN309</strain>
    </source>
</reference>